<evidence type="ECO:0008006" key="4">
    <source>
        <dbReference type="Google" id="ProtNLM"/>
    </source>
</evidence>
<feature type="transmembrane region" description="Helical" evidence="1">
    <location>
        <begin position="162"/>
        <end position="183"/>
    </location>
</feature>
<evidence type="ECO:0000313" key="3">
    <source>
        <dbReference type="Proteomes" id="UP001589758"/>
    </source>
</evidence>
<feature type="transmembrane region" description="Helical" evidence="1">
    <location>
        <begin position="238"/>
        <end position="259"/>
    </location>
</feature>
<dbReference type="RefSeq" id="WP_385876673.1">
    <property type="nucleotide sequence ID" value="NZ_JBHLXE010000059.1"/>
</dbReference>
<feature type="transmembrane region" description="Helical" evidence="1">
    <location>
        <begin position="204"/>
        <end position="226"/>
    </location>
</feature>
<reference evidence="2 3" key="1">
    <citation type="submission" date="2024-09" db="EMBL/GenBank/DDBJ databases">
        <authorList>
            <person name="Sun Q."/>
            <person name="Mori K."/>
        </authorList>
    </citation>
    <scope>NUCLEOTIDE SEQUENCE [LARGE SCALE GENOMIC DNA]</scope>
    <source>
        <strain evidence="2 3">CCM 8545</strain>
    </source>
</reference>
<keyword evidence="1" id="KW-0812">Transmembrane</keyword>
<evidence type="ECO:0000313" key="2">
    <source>
        <dbReference type="EMBL" id="MFC0179568.1"/>
    </source>
</evidence>
<feature type="transmembrane region" description="Helical" evidence="1">
    <location>
        <begin position="318"/>
        <end position="343"/>
    </location>
</feature>
<feature type="transmembrane region" description="Helical" evidence="1">
    <location>
        <begin position="40"/>
        <end position="61"/>
    </location>
</feature>
<feature type="transmembrane region" description="Helical" evidence="1">
    <location>
        <begin position="385"/>
        <end position="407"/>
    </location>
</feature>
<feature type="transmembrane region" description="Helical" evidence="1">
    <location>
        <begin position="130"/>
        <end position="156"/>
    </location>
</feature>
<proteinExistence type="predicted"/>
<comment type="caution">
    <text evidence="2">The sequence shown here is derived from an EMBL/GenBank/DDBJ whole genome shotgun (WGS) entry which is preliminary data.</text>
</comment>
<sequence length="614" mass="71168">MSVSQVTKRLDKELLIAAIMGFLIWQLLTLTDYLTATKSISYPVLVHGMLFLFTFSLLITAPQKISDVFIHFLMPATLFLISAFSIEQSSSYPQLPKSLITFLIGLFLITIQNVFIRFYKKKKEKSFVNIIQIVISKILFTCFSSFITFTLCFIFLGLIDPALIFSSITTIFLPLFILAYFFSVAEKNSKIIVTISKIHQAIGYYLNPLALIASNLYLLIAVFYLYRSYFSIEQHSNSIDSITLARMQIFYLICLFCYLISLKPSDLMNTKKGRYKFKACLFVLSCFHFCIILTLSWFNLSPENTISLNSAYWRIVNVWIFICALLSAIYYVKIAIFLILYYLRNQKFDISFSNPQSSITSLSENDGAHPLSSESQYNCFYKVKYIYWTIAFLITFIILSFELFIALDKDERKAKNKDSKVILQANLASDDMKKISDLDLKKQKMMNQGNNIFALEGTNLSKEEFDAIIGYLDKFTIYECLTKYSDYKLAKVKEPTCFIQVIYPYKNQPNKPIYAIFYYHDPLILPIPSKLLSINSQTFEVTLKEFHVTDANEYAVLHQDKIIINSPEEYKEAIKQGFKKLEPDFQTVSFLGDIFYINHMKAYKEPITEENHEK</sequence>
<dbReference type="EMBL" id="JBHLXE010000059">
    <property type="protein sequence ID" value="MFC0179568.1"/>
    <property type="molecule type" value="Genomic_DNA"/>
</dbReference>
<accession>A0ABV6C9C3</accession>
<name>A0ABV6C9C3_9GAMM</name>
<organism evidence="2 3">
    <name type="scientific">Thorsellia kenyensis</name>
    <dbReference type="NCBI Taxonomy" id="1549888"/>
    <lineage>
        <taxon>Bacteria</taxon>
        <taxon>Pseudomonadati</taxon>
        <taxon>Pseudomonadota</taxon>
        <taxon>Gammaproteobacteria</taxon>
        <taxon>Enterobacterales</taxon>
        <taxon>Thorselliaceae</taxon>
        <taxon>Thorsellia</taxon>
    </lineage>
</organism>
<feature type="transmembrane region" description="Helical" evidence="1">
    <location>
        <begin position="14"/>
        <end position="34"/>
    </location>
</feature>
<keyword evidence="3" id="KW-1185">Reference proteome</keyword>
<feature type="transmembrane region" description="Helical" evidence="1">
    <location>
        <begin position="68"/>
        <end position="86"/>
    </location>
</feature>
<feature type="transmembrane region" description="Helical" evidence="1">
    <location>
        <begin position="98"/>
        <end position="118"/>
    </location>
</feature>
<keyword evidence="1" id="KW-1133">Transmembrane helix</keyword>
<protein>
    <recommendedName>
        <fullName evidence="4">DUF4153 domain-containing protein</fullName>
    </recommendedName>
</protein>
<feature type="transmembrane region" description="Helical" evidence="1">
    <location>
        <begin position="279"/>
        <end position="298"/>
    </location>
</feature>
<evidence type="ECO:0000256" key="1">
    <source>
        <dbReference type="SAM" id="Phobius"/>
    </source>
</evidence>
<keyword evidence="1" id="KW-0472">Membrane</keyword>
<gene>
    <name evidence="2" type="ORF">ACFFIT_05605</name>
</gene>
<dbReference type="Proteomes" id="UP001589758">
    <property type="component" value="Unassembled WGS sequence"/>
</dbReference>